<dbReference type="RefSeq" id="WP_213514224.1">
    <property type="nucleotide sequence ID" value="NZ_BOSE01000002.1"/>
</dbReference>
<dbReference type="SUPFAM" id="SSF53807">
    <property type="entry name" value="Helical backbone' metal receptor"/>
    <property type="match status" value="1"/>
</dbReference>
<dbReference type="GO" id="GO:1901678">
    <property type="term" value="P:iron coordination entity transport"/>
    <property type="evidence" value="ECO:0007669"/>
    <property type="project" value="UniProtKB-ARBA"/>
</dbReference>
<dbReference type="PROSITE" id="PS50983">
    <property type="entry name" value="FE_B12_PBP"/>
    <property type="match status" value="1"/>
</dbReference>
<evidence type="ECO:0000313" key="9">
    <source>
        <dbReference type="EMBL" id="GIP15969.1"/>
    </source>
</evidence>
<keyword evidence="3" id="KW-0813">Transport</keyword>
<keyword evidence="5" id="KW-0175">Coiled coil</keyword>
<evidence type="ECO:0000256" key="2">
    <source>
        <dbReference type="ARBA" id="ARBA00008814"/>
    </source>
</evidence>
<evidence type="ECO:0000256" key="5">
    <source>
        <dbReference type="SAM" id="Coils"/>
    </source>
</evidence>
<feature type="compositionally biased region" description="Low complexity" evidence="6">
    <location>
        <begin position="30"/>
        <end position="41"/>
    </location>
</feature>
<evidence type="ECO:0000256" key="6">
    <source>
        <dbReference type="SAM" id="MobiDB-lite"/>
    </source>
</evidence>
<evidence type="ECO:0000256" key="1">
    <source>
        <dbReference type="ARBA" id="ARBA00004196"/>
    </source>
</evidence>
<evidence type="ECO:0000259" key="8">
    <source>
        <dbReference type="PROSITE" id="PS50983"/>
    </source>
</evidence>
<dbReference type="InterPro" id="IPR051313">
    <property type="entry name" value="Bact_iron-sidero_bind"/>
</dbReference>
<comment type="subcellular location">
    <subcellularLocation>
        <location evidence="1">Cell envelope</location>
    </subcellularLocation>
</comment>
<keyword evidence="10" id="KW-1185">Reference proteome</keyword>
<sequence length="338" mass="36665">MFHRALQGFSIVLILAVFLTACGGNGSEPANANNAGNSNTNQETASPAPTEAAQPTENGTRTITYLGESYELPEHVEKIVITGAVEAMEDSIVLDVNPVGAISFSGKFPPLFESITKNAVSIGEKTEPNFEAILSLKPDVILGSTKFPEEVTEQLSAIAPTILYSHISTNWEDNLRLLGELSGKADEGEAAIAKYKEDLQTAQAELGDKMQDKEVVVIRLRGGKLYVYPQDVYFNPVLYEDLGFKAPEEIVAAQAQEELSVEKFAEMNPDYVFLQFSEDENKETPNALQELQSNPIINSVAAVKEGRTFLNVVDPLAQGGTAYSKIAFLEAVVSQLSK</sequence>
<evidence type="ECO:0000256" key="3">
    <source>
        <dbReference type="ARBA" id="ARBA00022448"/>
    </source>
</evidence>
<feature type="chain" id="PRO_5037611157" evidence="7">
    <location>
        <begin position="33"/>
        <end position="338"/>
    </location>
</feature>
<dbReference type="Proteomes" id="UP000683139">
    <property type="component" value="Unassembled WGS sequence"/>
</dbReference>
<dbReference type="Pfam" id="PF01497">
    <property type="entry name" value="Peripla_BP_2"/>
    <property type="match status" value="1"/>
</dbReference>
<accession>A0A920CYE9</accession>
<organism evidence="9 10">
    <name type="scientific">Paenibacillus montaniterrae</name>
    <dbReference type="NCBI Taxonomy" id="429341"/>
    <lineage>
        <taxon>Bacteria</taxon>
        <taxon>Bacillati</taxon>
        <taxon>Bacillota</taxon>
        <taxon>Bacilli</taxon>
        <taxon>Bacillales</taxon>
        <taxon>Paenibacillaceae</taxon>
        <taxon>Paenibacillus</taxon>
    </lineage>
</organism>
<dbReference type="InterPro" id="IPR002491">
    <property type="entry name" value="ABC_transptr_periplasmic_BD"/>
</dbReference>
<feature type="signal peptide" evidence="7">
    <location>
        <begin position="1"/>
        <end position="32"/>
    </location>
</feature>
<feature type="domain" description="Fe/B12 periplasmic-binding" evidence="8">
    <location>
        <begin position="79"/>
        <end position="338"/>
    </location>
</feature>
<feature type="coiled-coil region" evidence="5">
    <location>
        <begin position="185"/>
        <end position="212"/>
    </location>
</feature>
<proteinExistence type="inferred from homology"/>
<dbReference type="PROSITE" id="PS51257">
    <property type="entry name" value="PROKAR_LIPOPROTEIN"/>
    <property type="match status" value="1"/>
</dbReference>
<keyword evidence="4 7" id="KW-0732">Signal</keyword>
<evidence type="ECO:0000256" key="7">
    <source>
        <dbReference type="SAM" id="SignalP"/>
    </source>
</evidence>
<comment type="similarity">
    <text evidence="2">Belongs to the bacterial solute-binding protein 8 family.</text>
</comment>
<dbReference type="EMBL" id="BOSE01000002">
    <property type="protein sequence ID" value="GIP15969.1"/>
    <property type="molecule type" value="Genomic_DNA"/>
</dbReference>
<comment type="caution">
    <text evidence="9">The sequence shown here is derived from an EMBL/GenBank/DDBJ whole genome shotgun (WGS) entry which is preliminary data.</text>
</comment>
<dbReference type="Gene3D" id="3.40.50.1980">
    <property type="entry name" value="Nitrogenase molybdenum iron protein domain"/>
    <property type="match status" value="2"/>
</dbReference>
<dbReference type="PANTHER" id="PTHR30532">
    <property type="entry name" value="IRON III DICITRATE-BINDING PERIPLASMIC PROTEIN"/>
    <property type="match status" value="1"/>
</dbReference>
<evidence type="ECO:0000256" key="4">
    <source>
        <dbReference type="ARBA" id="ARBA00022729"/>
    </source>
</evidence>
<evidence type="ECO:0000313" key="10">
    <source>
        <dbReference type="Proteomes" id="UP000683139"/>
    </source>
</evidence>
<name>A0A920CYE9_9BACL</name>
<feature type="compositionally biased region" description="Polar residues" evidence="6">
    <location>
        <begin position="42"/>
        <end position="58"/>
    </location>
</feature>
<gene>
    <name evidence="9" type="primary">feuA</name>
    <name evidence="9" type="ORF">J40TS1_16110</name>
</gene>
<dbReference type="PANTHER" id="PTHR30532:SF10">
    <property type="entry name" value="IRON-UPTAKE SYSTEM-BINDING PROTEIN"/>
    <property type="match status" value="1"/>
</dbReference>
<reference evidence="9" key="1">
    <citation type="submission" date="2021-03" db="EMBL/GenBank/DDBJ databases">
        <title>Antimicrobial resistance genes in bacteria isolated from Japanese honey, and their potential for conferring macrolide and lincosamide resistance in the American foulbrood pathogen Paenibacillus larvae.</title>
        <authorList>
            <person name="Okamoto M."/>
            <person name="Kumagai M."/>
            <person name="Kanamori H."/>
            <person name="Takamatsu D."/>
        </authorList>
    </citation>
    <scope>NUCLEOTIDE SEQUENCE</scope>
    <source>
        <strain evidence="9">J40TS1</strain>
    </source>
</reference>
<feature type="region of interest" description="Disordered" evidence="6">
    <location>
        <begin position="30"/>
        <end position="58"/>
    </location>
</feature>
<dbReference type="GO" id="GO:0030288">
    <property type="term" value="C:outer membrane-bounded periplasmic space"/>
    <property type="evidence" value="ECO:0007669"/>
    <property type="project" value="TreeGrafter"/>
</dbReference>
<dbReference type="AlphaFoldDB" id="A0A920CYE9"/>
<protein>
    <submittedName>
        <fullName evidence="9">Iron-uptake system-binding protein</fullName>
    </submittedName>
</protein>